<gene>
    <name evidence="2" type="ORF">RR42_s0758</name>
</gene>
<feature type="compositionally biased region" description="Basic and acidic residues" evidence="1">
    <location>
        <begin position="540"/>
        <end position="551"/>
    </location>
</feature>
<feature type="region of interest" description="Disordered" evidence="1">
    <location>
        <begin position="489"/>
        <end position="551"/>
    </location>
</feature>
<dbReference type="RefSeq" id="WP_043353777.1">
    <property type="nucleotide sequence ID" value="NZ_CP010537.1"/>
</dbReference>
<protein>
    <submittedName>
        <fullName evidence="2">Periplasmic protein TonB, links inner and outer membranes</fullName>
    </submittedName>
</protein>
<feature type="compositionally biased region" description="Polar residues" evidence="1">
    <location>
        <begin position="521"/>
        <end position="539"/>
    </location>
</feature>
<dbReference type="OrthoDB" id="8894560at2"/>
<keyword evidence="3" id="KW-1185">Reference proteome</keyword>
<dbReference type="Proteomes" id="UP000031843">
    <property type="component" value="Chromosome secondary"/>
</dbReference>
<evidence type="ECO:0000313" key="3">
    <source>
        <dbReference type="Proteomes" id="UP000031843"/>
    </source>
</evidence>
<dbReference type="STRING" id="68895.RR42_s0758"/>
<evidence type="ECO:0000256" key="1">
    <source>
        <dbReference type="SAM" id="MobiDB-lite"/>
    </source>
</evidence>
<sequence length="551" mass="59835">MTAQLRPDAFASARMQGAHGLSQLMAILGHRFVTYFPTLAIVTGSPKAALLLGHALYVTRDLSTRAPERDGWFWKTREDWADATGLTAREQASARRQLLSLGLLQETRLGMPCRLHYRLSLDDLAAHLHRYAASVGTESTWTWNEQAMRLLLGAAHSCYAPLATLAGGAVGGIYLSRLVNATRQAVKRGDLRADGFIETADLRLDRLALSERQLRTARDHLEALALLDCKRDSTLYGRQLIRLDLPRVCALLADQTLIAPLLTKTHNRALAEKHAVKRVTHDENAQQVLTFSHSHSCQNRTTTPDENAQQVLTETHNNSCRKRTSSCAKTSELLVNASKPSNNHHQTTVVIESRSPLDASPIGGGGALAKTLNPKALAYPDCLLAAEHAAAAELLQGLAAPVAQSILDELTGDRRKQTVRNPLAYLARLAEKARRGVFIPSQGIRMKAAREAAMQPATPDTGAGIPTETSRAQGRRNFAAIKRLMKSNGSTRGNPFIVNSVDSERGQYPDLPGPVLPPATEGSTVNTVDSGTAFPPTTSGKREQPHATDKT</sequence>
<proteinExistence type="predicted"/>
<dbReference type="EMBL" id="CP010537">
    <property type="protein sequence ID" value="AJG22349.1"/>
    <property type="molecule type" value="Genomic_DNA"/>
</dbReference>
<dbReference type="AlphaFoldDB" id="A0A0C4YK55"/>
<organism evidence="2 3">
    <name type="scientific">Cupriavidus basilensis</name>
    <dbReference type="NCBI Taxonomy" id="68895"/>
    <lineage>
        <taxon>Bacteria</taxon>
        <taxon>Pseudomonadati</taxon>
        <taxon>Pseudomonadota</taxon>
        <taxon>Betaproteobacteria</taxon>
        <taxon>Burkholderiales</taxon>
        <taxon>Burkholderiaceae</taxon>
        <taxon>Cupriavidus</taxon>
    </lineage>
</organism>
<accession>A0A0C4YK55</accession>
<dbReference type="KEGG" id="cbw:RR42_s0758"/>
<evidence type="ECO:0000313" key="2">
    <source>
        <dbReference type="EMBL" id="AJG22349.1"/>
    </source>
</evidence>
<reference evidence="2 3" key="1">
    <citation type="journal article" date="2015" name="Genome Announc.">
        <title>Complete Genome Sequence of Cupriavidus basilensis 4G11, Isolated from the Oak Ridge Field Research Center Site.</title>
        <authorList>
            <person name="Ray J."/>
            <person name="Waters R.J."/>
            <person name="Skerker J.M."/>
            <person name="Kuehl J.V."/>
            <person name="Price M.N."/>
            <person name="Huang J."/>
            <person name="Chakraborty R."/>
            <person name="Arkin A.P."/>
            <person name="Deutschbauer A."/>
        </authorList>
    </citation>
    <scope>NUCLEOTIDE SEQUENCE [LARGE SCALE GENOMIC DNA]</scope>
    <source>
        <strain evidence="2">4G11</strain>
    </source>
</reference>
<name>A0A0C4YK55_9BURK</name>